<protein>
    <submittedName>
        <fullName evidence="1">Uncharacterized protein</fullName>
    </submittedName>
</protein>
<evidence type="ECO:0000313" key="1">
    <source>
        <dbReference type="EMBL" id="CUN98147.1"/>
    </source>
</evidence>
<sequence>MEEQKLYWGMHFCNSRMFKTIVKVEMYIREQQAEGITLPVHTEEHTKYYMTEHGQIFKIDKTEFVSYELDLQNMVWFQNQDFVRMYFDEYMKYTEMDTFLDCYKCRGEM</sequence>
<evidence type="ECO:0000313" key="2">
    <source>
        <dbReference type="Proteomes" id="UP000095679"/>
    </source>
</evidence>
<dbReference type="EMBL" id="CYZL01000006">
    <property type="protein sequence ID" value="CUN98147.1"/>
    <property type="molecule type" value="Genomic_DNA"/>
</dbReference>
<dbReference type="Proteomes" id="UP000095679">
    <property type="component" value="Unassembled WGS sequence"/>
</dbReference>
<accession>A0A174BBK3</accession>
<name>A0A174BBK3_9FIRM</name>
<dbReference type="RefSeq" id="WP_055298217.1">
    <property type="nucleotide sequence ID" value="NZ_CYZL01000006.1"/>
</dbReference>
<proteinExistence type="predicted"/>
<reference evidence="1 2" key="1">
    <citation type="submission" date="2015-09" db="EMBL/GenBank/DDBJ databases">
        <authorList>
            <consortium name="Pathogen Informatics"/>
        </authorList>
    </citation>
    <scope>NUCLEOTIDE SEQUENCE [LARGE SCALE GENOMIC DNA]</scope>
    <source>
        <strain evidence="1 2">2789STDY5834835</strain>
    </source>
</reference>
<organism evidence="1 2">
    <name type="scientific">Anaerobutyricum hallii</name>
    <dbReference type="NCBI Taxonomy" id="39488"/>
    <lineage>
        <taxon>Bacteria</taxon>
        <taxon>Bacillati</taxon>
        <taxon>Bacillota</taxon>
        <taxon>Clostridia</taxon>
        <taxon>Lachnospirales</taxon>
        <taxon>Lachnospiraceae</taxon>
        <taxon>Anaerobutyricum</taxon>
    </lineage>
</organism>
<gene>
    <name evidence="1" type="ORF">ERS852450_00960</name>
</gene>
<dbReference type="AlphaFoldDB" id="A0A174BBK3"/>